<evidence type="ECO:0000313" key="3">
    <source>
        <dbReference type="Proteomes" id="UP000297280"/>
    </source>
</evidence>
<gene>
    <name evidence="2" type="ORF">BPOR_0023g00270</name>
</gene>
<sequence length="270" mass="31270">MPVTIKKIVYTCSHELPDLSFQAPQKPSVIKRIKQALTFTETIRTPSLELCPYCEREREEKLQREAEQHRAQAPMRSQTRPQYAHPSPQAPRSQPTIQQRRRHNTVSERRPVSPVSSVSPVSEMGFGSDADLDSVLPPRNPYRDTNMELLREDFHARDMEERLRDSLARESPADRRARLFREEKVRREWTARNATRDYNEFVQDQAPPSAPPADLKELFLQARSPHSSVAPSTESETPRLDLRARAAKIKEEKAIKEQRTKARCQLVQKE</sequence>
<dbReference type="Proteomes" id="UP000297280">
    <property type="component" value="Unassembled WGS sequence"/>
</dbReference>
<accession>A0A4Z1L479</accession>
<dbReference type="AlphaFoldDB" id="A0A4Z1L479"/>
<evidence type="ECO:0000313" key="2">
    <source>
        <dbReference type="EMBL" id="TGO91602.1"/>
    </source>
</evidence>
<organism evidence="2 3">
    <name type="scientific">Botrytis porri</name>
    <dbReference type="NCBI Taxonomy" id="87229"/>
    <lineage>
        <taxon>Eukaryota</taxon>
        <taxon>Fungi</taxon>
        <taxon>Dikarya</taxon>
        <taxon>Ascomycota</taxon>
        <taxon>Pezizomycotina</taxon>
        <taxon>Leotiomycetes</taxon>
        <taxon>Helotiales</taxon>
        <taxon>Sclerotiniaceae</taxon>
        <taxon>Botrytis</taxon>
    </lineage>
</organism>
<feature type="compositionally biased region" description="Basic and acidic residues" evidence="1">
    <location>
        <begin position="61"/>
        <end position="70"/>
    </location>
</feature>
<name>A0A4Z1L479_9HELO</name>
<evidence type="ECO:0000256" key="1">
    <source>
        <dbReference type="SAM" id="MobiDB-lite"/>
    </source>
</evidence>
<comment type="caution">
    <text evidence="2">The sequence shown here is derived from an EMBL/GenBank/DDBJ whole genome shotgun (WGS) entry which is preliminary data.</text>
</comment>
<reference evidence="2 3" key="1">
    <citation type="submission" date="2017-12" db="EMBL/GenBank/DDBJ databases">
        <title>Comparative genomics of Botrytis spp.</title>
        <authorList>
            <person name="Valero-Jimenez C.A."/>
            <person name="Tapia P."/>
            <person name="Veloso J."/>
            <person name="Silva-Moreno E."/>
            <person name="Staats M."/>
            <person name="Valdes J.H."/>
            <person name="Van Kan J.A.L."/>
        </authorList>
    </citation>
    <scope>NUCLEOTIDE SEQUENCE [LARGE SCALE GENOMIC DNA]</scope>
    <source>
        <strain evidence="2 3">MUCL3349</strain>
    </source>
</reference>
<feature type="region of interest" description="Disordered" evidence="1">
    <location>
        <begin position="61"/>
        <end position="140"/>
    </location>
</feature>
<proteinExistence type="predicted"/>
<keyword evidence="3" id="KW-1185">Reference proteome</keyword>
<protein>
    <submittedName>
        <fullName evidence="2">Uncharacterized protein</fullName>
    </submittedName>
</protein>
<feature type="compositionally biased region" description="Low complexity" evidence="1">
    <location>
        <begin position="112"/>
        <end position="123"/>
    </location>
</feature>
<dbReference type="EMBL" id="PQXO01000023">
    <property type="protein sequence ID" value="TGO91602.1"/>
    <property type="molecule type" value="Genomic_DNA"/>
</dbReference>